<dbReference type="InterPro" id="IPR017871">
    <property type="entry name" value="ABC_transporter-like_CS"/>
</dbReference>
<feature type="domain" description="ABC transporter" evidence="5">
    <location>
        <begin position="4"/>
        <end position="232"/>
    </location>
</feature>
<dbReference type="PROSITE" id="PS00211">
    <property type="entry name" value="ABC_TRANSPORTER_1"/>
    <property type="match status" value="1"/>
</dbReference>
<dbReference type="CDD" id="cd03293">
    <property type="entry name" value="ABC_NrtD_SsuB_transporters"/>
    <property type="match status" value="1"/>
</dbReference>
<dbReference type="Pfam" id="PF00005">
    <property type="entry name" value="ABC_tran"/>
    <property type="match status" value="1"/>
</dbReference>
<proteinExistence type="predicted"/>
<dbReference type="PANTHER" id="PTHR42788">
    <property type="entry name" value="TAURINE IMPORT ATP-BINDING PROTEIN-RELATED"/>
    <property type="match status" value="1"/>
</dbReference>
<keyword evidence="7" id="KW-1185">Reference proteome</keyword>
<accession>A0A8J3VJN2</accession>
<reference evidence="6" key="1">
    <citation type="submission" date="2021-01" db="EMBL/GenBank/DDBJ databases">
        <title>Whole genome shotgun sequence of Rhizocola hellebori NBRC 109834.</title>
        <authorList>
            <person name="Komaki H."/>
            <person name="Tamura T."/>
        </authorList>
    </citation>
    <scope>NUCLEOTIDE SEQUENCE</scope>
    <source>
        <strain evidence="6">NBRC 109834</strain>
    </source>
</reference>
<dbReference type="RefSeq" id="WP_203913321.1">
    <property type="nucleotide sequence ID" value="NZ_BONY01000071.1"/>
</dbReference>
<keyword evidence="3 6" id="KW-0067">ATP-binding</keyword>
<evidence type="ECO:0000256" key="2">
    <source>
        <dbReference type="ARBA" id="ARBA00022741"/>
    </source>
</evidence>
<dbReference type="AlphaFoldDB" id="A0A8J3VJN2"/>
<dbReference type="PROSITE" id="PS50893">
    <property type="entry name" value="ABC_TRANSPORTER_2"/>
    <property type="match status" value="1"/>
</dbReference>
<evidence type="ECO:0000259" key="5">
    <source>
        <dbReference type="PROSITE" id="PS50893"/>
    </source>
</evidence>
<keyword evidence="1" id="KW-0813">Transport</keyword>
<evidence type="ECO:0000256" key="4">
    <source>
        <dbReference type="SAM" id="MobiDB-lite"/>
    </source>
</evidence>
<protein>
    <submittedName>
        <fullName evidence="6">ABC transporter ATP-binding protein</fullName>
    </submittedName>
</protein>
<dbReference type="Proteomes" id="UP000612899">
    <property type="component" value="Unassembled WGS sequence"/>
</dbReference>
<dbReference type="InterPro" id="IPR003593">
    <property type="entry name" value="AAA+_ATPase"/>
</dbReference>
<dbReference type="GO" id="GO:0005524">
    <property type="term" value="F:ATP binding"/>
    <property type="evidence" value="ECO:0007669"/>
    <property type="project" value="UniProtKB-KW"/>
</dbReference>
<evidence type="ECO:0000256" key="3">
    <source>
        <dbReference type="ARBA" id="ARBA00022840"/>
    </source>
</evidence>
<dbReference type="InterPro" id="IPR027417">
    <property type="entry name" value="P-loop_NTPase"/>
</dbReference>
<name>A0A8J3VJN2_9ACTN</name>
<dbReference type="SUPFAM" id="SSF52540">
    <property type="entry name" value="P-loop containing nucleoside triphosphate hydrolases"/>
    <property type="match status" value="1"/>
</dbReference>
<gene>
    <name evidence="6" type="primary">ssuB_5</name>
    <name evidence="6" type="ORF">Rhe02_76610</name>
</gene>
<keyword evidence="2" id="KW-0547">Nucleotide-binding</keyword>
<sequence length="292" mass="31857">MIKLELADVGMRFGDVVALEGINLAVPRGSFVCVVGASGSGKSTLMSLVAGLTRPTSGEVRLDGYPVTMPGPDRGLVLQSGAVFPWRDVERNVGFGLELLPRLSKAERSERVLRYLEAVGLNEFRHALPKHLSGGQRQRVAIARALIVEPEVLLLDEPFGALDVQTKEDMQLLIRKVWRDTGTTVLMVTHDVEEAVFLGQRVVVLASRPGRVAADLSVPLGDHRDLSVKREDSFLALRAKIEDLVRAFHRTGGQGPRQVVAARSYTDSAARTRSAELSPPEPVEVTRPDSRT</sequence>
<comment type="caution">
    <text evidence="6">The sequence shown here is derived from an EMBL/GenBank/DDBJ whole genome shotgun (WGS) entry which is preliminary data.</text>
</comment>
<dbReference type="InterPro" id="IPR003439">
    <property type="entry name" value="ABC_transporter-like_ATP-bd"/>
</dbReference>
<dbReference type="EMBL" id="BONY01000071">
    <property type="protein sequence ID" value="GIH09594.1"/>
    <property type="molecule type" value="Genomic_DNA"/>
</dbReference>
<evidence type="ECO:0000313" key="6">
    <source>
        <dbReference type="EMBL" id="GIH09594.1"/>
    </source>
</evidence>
<dbReference type="PANTHER" id="PTHR42788:SF13">
    <property type="entry name" value="ALIPHATIC SULFONATES IMPORT ATP-BINDING PROTEIN SSUB"/>
    <property type="match status" value="1"/>
</dbReference>
<dbReference type="GO" id="GO:0016887">
    <property type="term" value="F:ATP hydrolysis activity"/>
    <property type="evidence" value="ECO:0007669"/>
    <property type="project" value="InterPro"/>
</dbReference>
<feature type="region of interest" description="Disordered" evidence="4">
    <location>
        <begin position="256"/>
        <end position="292"/>
    </location>
</feature>
<dbReference type="InterPro" id="IPR050166">
    <property type="entry name" value="ABC_transporter_ATP-bind"/>
</dbReference>
<dbReference type="SMART" id="SM00382">
    <property type="entry name" value="AAA"/>
    <property type="match status" value="1"/>
</dbReference>
<organism evidence="6 7">
    <name type="scientific">Rhizocola hellebori</name>
    <dbReference type="NCBI Taxonomy" id="1392758"/>
    <lineage>
        <taxon>Bacteria</taxon>
        <taxon>Bacillati</taxon>
        <taxon>Actinomycetota</taxon>
        <taxon>Actinomycetes</taxon>
        <taxon>Micromonosporales</taxon>
        <taxon>Micromonosporaceae</taxon>
        <taxon>Rhizocola</taxon>
    </lineage>
</organism>
<evidence type="ECO:0000256" key="1">
    <source>
        <dbReference type="ARBA" id="ARBA00022448"/>
    </source>
</evidence>
<dbReference type="Gene3D" id="3.40.50.300">
    <property type="entry name" value="P-loop containing nucleotide triphosphate hydrolases"/>
    <property type="match status" value="1"/>
</dbReference>
<evidence type="ECO:0000313" key="7">
    <source>
        <dbReference type="Proteomes" id="UP000612899"/>
    </source>
</evidence>